<evidence type="ECO:0000256" key="2">
    <source>
        <dbReference type="ARBA" id="ARBA00048655"/>
    </source>
</evidence>
<dbReference type="AlphaFoldDB" id="A0A9P6KNT2"/>
<evidence type="ECO:0000313" key="3">
    <source>
        <dbReference type="EMBL" id="KAF9733300.1"/>
    </source>
</evidence>
<dbReference type="PANTHER" id="PTHR12149:SF8">
    <property type="entry name" value="PROTEIN-RIBULOSAMINE 3-KINASE"/>
    <property type="match status" value="1"/>
</dbReference>
<dbReference type="EC" id="2.7.1.172" evidence="1"/>
<name>A0A9P6KNT2_9PLEO</name>
<evidence type="ECO:0000313" key="4">
    <source>
        <dbReference type="Proteomes" id="UP000756921"/>
    </source>
</evidence>
<comment type="catalytic activity">
    <reaction evidence="2">
        <text>N(6)-D-ribulosyl-L-lysyl-[protein] + ATP = N(6)-(3-O-phospho-D-ribulosyl)-L-lysyl-[protein] + ADP + H(+)</text>
        <dbReference type="Rhea" id="RHEA:48432"/>
        <dbReference type="Rhea" id="RHEA-COMP:12103"/>
        <dbReference type="Rhea" id="RHEA-COMP:12104"/>
        <dbReference type="ChEBI" id="CHEBI:15378"/>
        <dbReference type="ChEBI" id="CHEBI:30616"/>
        <dbReference type="ChEBI" id="CHEBI:90418"/>
        <dbReference type="ChEBI" id="CHEBI:90420"/>
        <dbReference type="ChEBI" id="CHEBI:456216"/>
        <dbReference type="EC" id="2.7.1.172"/>
    </reaction>
    <physiologicalReaction direction="left-to-right" evidence="2">
        <dbReference type="Rhea" id="RHEA:48433"/>
    </physiologicalReaction>
</comment>
<dbReference type="Proteomes" id="UP000756921">
    <property type="component" value="Unassembled WGS sequence"/>
</dbReference>
<dbReference type="GO" id="GO:0102193">
    <property type="term" value="F:protein-ribulosamine 3-kinase activity"/>
    <property type="evidence" value="ECO:0007669"/>
    <property type="project" value="UniProtKB-EC"/>
</dbReference>
<accession>A0A9P6KNT2</accession>
<organism evidence="3 4">
    <name type="scientific">Paraphaeosphaeria minitans</name>
    <dbReference type="NCBI Taxonomy" id="565426"/>
    <lineage>
        <taxon>Eukaryota</taxon>
        <taxon>Fungi</taxon>
        <taxon>Dikarya</taxon>
        <taxon>Ascomycota</taxon>
        <taxon>Pezizomycotina</taxon>
        <taxon>Dothideomycetes</taxon>
        <taxon>Pleosporomycetidae</taxon>
        <taxon>Pleosporales</taxon>
        <taxon>Massarineae</taxon>
        <taxon>Didymosphaeriaceae</taxon>
        <taxon>Paraphaeosphaeria</taxon>
    </lineage>
</organism>
<protein>
    <recommendedName>
        <fullName evidence="1">protein-ribulosamine 3-kinase</fullName>
        <ecNumber evidence="1">2.7.1.172</ecNumber>
    </recommendedName>
</protein>
<comment type="caution">
    <text evidence="3">The sequence shown here is derived from an EMBL/GenBank/DDBJ whole genome shotgun (WGS) entry which is preliminary data.</text>
</comment>
<dbReference type="InterPro" id="IPR011009">
    <property type="entry name" value="Kinase-like_dom_sf"/>
</dbReference>
<dbReference type="EMBL" id="WJXW01000009">
    <property type="protein sequence ID" value="KAF9733300.1"/>
    <property type="molecule type" value="Genomic_DNA"/>
</dbReference>
<dbReference type="PANTHER" id="PTHR12149">
    <property type="entry name" value="FRUCTOSAMINE 3 KINASE-RELATED PROTEIN"/>
    <property type="match status" value="1"/>
</dbReference>
<dbReference type="InterPro" id="IPR016477">
    <property type="entry name" value="Fructo-/Ketosamine-3-kinase"/>
</dbReference>
<dbReference type="SUPFAM" id="SSF56112">
    <property type="entry name" value="Protein kinase-like (PK-like)"/>
    <property type="match status" value="1"/>
</dbReference>
<sequence length="344" mass="39424">MSETTTTHWIPAPAKQETPQVVDVDEAIVEHLPPGSEVVSAKSHGASFWTRTACINIKLADGTPQKYFLKVSSGELGMSMLRGEYHGAKTVHKYTPDGIPRPIAWGTYQSDPNTHFYLCEFVDMIEELPDIRKFSALLAKLHHDSMVDKDAPKKFGFHVMTHEGSMYQDISWSDTWEQLYSRRFQSFVDQEEVSQGRDEDLLKLVAEFKEKVIPRLLRPLGTHGRTIKPVALHGDIWIGNLATNASTGEPLYFDPSVFWGHNEYDLGSMATPRYRLGRHWMKEYHRFFPISAPEEDYEDRNLLYAISGHFCASTLYPDNNHFRKMAIADMTRMLEKYPNGYQGE</sequence>
<dbReference type="Pfam" id="PF03881">
    <property type="entry name" value="Fructosamin_kin"/>
    <property type="match status" value="1"/>
</dbReference>
<dbReference type="Gene3D" id="3.90.1200.10">
    <property type="match status" value="1"/>
</dbReference>
<dbReference type="OrthoDB" id="5772781at2759"/>
<evidence type="ECO:0000256" key="1">
    <source>
        <dbReference type="ARBA" id="ARBA00011961"/>
    </source>
</evidence>
<proteinExistence type="predicted"/>
<reference evidence="3" key="1">
    <citation type="journal article" date="2020" name="Mol. Plant Microbe Interact.">
        <title>Genome Sequence of the Biocontrol Agent Coniothyrium minitans strain Conio (IMI 134523).</title>
        <authorList>
            <person name="Patel D."/>
            <person name="Shittu T.A."/>
            <person name="Baroncelli R."/>
            <person name="Muthumeenakshi S."/>
            <person name="Osborne T.H."/>
            <person name="Janganan T.K."/>
            <person name="Sreenivasaprasad S."/>
        </authorList>
    </citation>
    <scope>NUCLEOTIDE SEQUENCE</scope>
    <source>
        <strain evidence="3">Conio</strain>
    </source>
</reference>
<gene>
    <name evidence="3" type="ORF">PMIN01_08983</name>
</gene>
<keyword evidence="4" id="KW-1185">Reference proteome</keyword>